<dbReference type="Proteomes" id="UP000016934">
    <property type="component" value="Unassembled WGS sequence"/>
</dbReference>
<dbReference type="GeneID" id="19137537"/>
<reference evidence="2" key="2">
    <citation type="journal article" date="2013" name="PLoS Genet.">
        <title>Comparative genome structure, secondary metabolite, and effector coding capacity across Cochliobolus pathogens.</title>
        <authorList>
            <person name="Condon B.J."/>
            <person name="Leng Y."/>
            <person name="Wu D."/>
            <person name="Bushley K.E."/>
            <person name="Ohm R.A."/>
            <person name="Otillar R."/>
            <person name="Martin J."/>
            <person name="Schackwitz W."/>
            <person name="Grimwood J."/>
            <person name="MohdZainudin N."/>
            <person name="Xue C."/>
            <person name="Wang R."/>
            <person name="Manning V.A."/>
            <person name="Dhillon B."/>
            <person name="Tu Z.J."/>
            <person name="Steffenson B.J."/>
            <person name="Salamov A."/>
            <person name="Sun H."/>
            <person name="Lowry S."/>
            <person name="LaButti K."/>
            <person name="Han J."/>
            <person name="Copeland A."/>
            <person name="Lindquist E."/>
            <person name="Barry K."/>
            <person name="Schmutz J."/>
            <person name="Baker S.E."/>
            <person name="Ciuffetti L.M."/>
            <person name="Grigoriev I.V."/>
            <person name="Zhong S."/>
            <person name="Turgeon B.G."/>
        </authorList>
    </citation>
    <scope>NUCLEOTIDE SEQUENCE [LARGE SCALE GENOMIC DNA]</scope>
    <source>
        <strain evidence="2">ND90Pr / ATCC 201652</strain>
    </source>
</reference>
<dbReference type="HOGENOM" id="CLU_2512474_0_0_1"/>
<accession>M2TDV4</accession>
<reference evidence="1 2" key="1">
    <citation type="journal article" date="2012" name="PLoS Pathog.">
        <title>Diverse lifestyles and strategies of plant pathogenesis encoded in the genomes of eighteen Dothideomycetes fungi.</title>
        <authorList>
            <person name="Ohm R.A."/>
            <person name="Feau N."/>
            <person name="Henrissat B."/>
            <person name="Schoch C.L."/>
            <person name="Horwitz B.A."/>
            <person name="Barry K.W."/>
            <person name="Condon B.J."/>
            <person name="Copeland A.C."/>
            <person name="Dhillon B."/>
            <person name="Glaser F."/>
            <person name="Hesse C.N."/>
            <person name="Kosti I."/>
            <person name="LaButti K."/>
            <person name="Lindquist E.A."/>
            <person name="Lucas S."/>
            <person name="Salamov A.A."/>
            <person name="Bradshaw R.E."/>
            <person name="Ciuffetti L."/>
            <person name="Hamelin R.C."/>
            <person name="Kema G.H.J."/>
            <person name="Lawrence C."/>
            <person name="Scott J.A."/>
            <person name="Spatafora J.W."/>
            <person name="Turgeon B.G."/>
            <person name="de Wit P.J.G.M."/>
            <person name="Zhong S."/>
            <person name="Goodwin S.B."/>
            <person name="Grigoriev I.V."/>
        </authorList>
    </citation>
    <scope>NUCLEOTIDE SEQUENCE [LARGE SCALE GENOMIC DNA]</scope>
    <source>
        <strain evidence="2">ND90Pr / ATCC 201652</strain>
    </source>
</reference>
<sequence>MTFHIPPLLLSTLSHSFSLSKPFHNLSSPQPILQRTHPTEHTCTRETATHLPPFLASSLVLTPRVSLGSRQASPATSTNNEITTI</sequence>
<gene>
    <name evidence="1" type="ORF">COCSADRAFT_34234</name>
</gene>
<keyword evidence="2" id="KW-1185">Reference proteome</keyword>
<proteinExistence type="predicted"/>
<dbReference type="RefSeq" id="XP_007696571.1">
    <property type="nucleotide sequence ID" value="XM_007698381.1"/>
</dbReference>
<evidence type="ECO:0000313" key="1">
    <source>
        <dbReference type="EMBL" id="EMD67421.1"/>
    </source>
</evidence>
<evidence type="ECO:0000313" key="2">
    <source>
        <dbReference type="Proteomes" id="UP000016934"/>
    </source>
</evidence>
<dbReference type="AlphaFoldDB" id="M2TDV4"/>
<dbReference type="EMBL" id="KB445639">
    <property type="protein sequence ID" value="EMD67421.1"/>
    <property type="molecule type" value="Genomic_DNA"/>
</dbReference>
<protein>
    <submittedName>
        <fullName evidence="1">Uncharacterized protein</fullName>
    </submittedName>
</protein>
<organism evidence="1 2">
    <name type="scientific">Cochliobolus sativus (strain ND90Pr / ATCC 201652)</name>
    <name type="common">Common root rot and spot blotch fungus</name>
    <name type="synonym">Bipolaris sorokiniana</name>
    <dbReference type="NCBI Taxonomy" id="665912"/>
    <lineage>
        <taxon>Eukaryota</taxon>
        <taxon>Fungi</taxon>
        <taxon>Dikarya</taxon>
        <taxon>Ascomycota</taxon>
        <taxon>Pezizomycotina</taxon>
        <taxon>Dothideomycetes</taxon>
        <taxon>Pleosporomycetidae</taxon>
        <taxon>Pleosporales</taxon>
        <taxon>Pleosporineae</taxon>
        <taxon>Pleosporaceae</taxon>
        <taxon>Bipolaris</taxon>
    </lineage>
</organism>
<name>M2TDV4_COCSN</name>
<dbReference type="KEGG" id="bsc:COCSADRAFT_34234"/>